<evidence type="ECO:0000256" key="2">
    <source>
        <dbReference type="ARBA" id="ARBA00023015"/>
    </source>
</evidence>
<proteinExistence type="inferred from homology"/>
<dbReference type="InterPro" id="IPR007282">
    <property type="entry name" value="NOT2/3/5_C"/>
</dbReference>
<feature type="compositionally biased region" description="Polar residues" evidence="4">
    <location>
        <begin position="1"/>
        <end position="55"/>
    </location>
</feature>
<sequence>MANLNFQQPPRSIANQGLSRTGFGSSSLSGHVTPTSGMFPGSSSSFTPQQLSPNRNLPPMANRSLFGQRAFPERRPVPALSSVMQDWSSNPMGSMGSFGIPQSRSFGSQGSAVSNFHSVFGGGGGDASTPPLLDLSLSEFPSLTNRGQGDAMPQPSTMPGKQPYVGMVKQPTSESSEFTMSSEDFPALPGTASTEGPSPGSSVVSSSDKSTNQTTEQTNAQQDMVNSRLVLNNDKTLALKRGIQTSPDGKVTNVPSSMVKDQFGMVGLLTFIRAAETDPNLVSLALGQDLTALGLNLNSPDNLYPTFGGPWAEMPCRPQDIDYHVPPEYIINHGIRDKLAQIKLSRYKDDLLFYMFYTNVGDVLQIAAAAELYTREWRYHMEEKVWITQAPGYGAVEKTSTYERGTYYFFDAQNWRKVAKEFHLDYSKLENRPNMPQHSV</sequence>
<keyword evidence="2" id="KW-0805">Transcription regulation</keyword>
<evidence type="ECO:0000256" key="4">
    <source>
        <dbReference type="SAM" id="MobiDB-lite"/>
    </source>
</evidence>
<dbReference type="PANTHER" id="PTHR23326">
    <property type="entry name" value="CCR4 NOT-RELATED"/>
    <property type="match status" value="1"/>
</dbReference>
<gene>
    <name evidence="6" type="ORF">g.14463</name>
</gene>
<dbReference type="InterPro" id="IPR038635">
    <property type="entry name" value="CCR4-NOT_su2/3/5_C_sf"/>
</dbReference>
<organism evidence="6">
    <name type="scientific">Graphocephala atropunctata</name>
    <dbReference type="NCBI Taxonomy" id="36148"/>
    <lineage>
        <taxon>Eukaryota</taxon>
        <taxon>Metazoa</taxon>
        <taxon>Ecdysozoa</taxon>
        <taxon>Arthropoda</taxon>
        <taxon>Hexapoda</taxon>
        <taxon>Insecta</taxon>
        <taxon>Pterygota</taxon>
        <taxon>Neoptera</taxon>
        <taxon>Paraneoptera</taxon>
        <taxon>Hemiptera</taxon>
        <taxon>Auchenorrhyncha</taxon>
        <taxon>Membracoidea</taxon>
        <taxon>Cicadellidae</taxon>
        <taxon>Cicadellinae</taxon>
        <taxon>Cicadellini</taxon>
        <taxon>Graphocephala</taxon>
    </lineage>
</organism>
<dbReference type="AlphaFoldDB" id="A0A1B6LH48"/>
<evidence type="ECO:0000313" key="6">
    <source>
        <dbReference type="EMBL" id="JAT23026.1"/>
    </source>
</evidence>
<accession>A0A1B6LH48</accession>
<dbReference type="Pfam" id="PF04153">
    <property type="entry name" value="NOT2_3_5_C"/>
    <property type="match status" value="1"/>
</dbReference>
<dbReference type="InterPro" id="IPR040168">
    <property type="entry name" value="Not2/3/5"/>
</dbReference>
<name>A0A1B6LH48_9HEMI</name>
<keyword evidence="3" id="KW-0804">Transcription</keyword>
<feature type="region of interest" description="Disordered" evidence="4">
    <location>
        <begin position="141"/>
        <end position="227"/>
    </location>
</feature>
<dbReference type="FunFam" id="2.30.30.1020:FF:000005">
    <property type="entry name" value="Regena, isoform C"/>
    <property type="match status" value="1"/>
</dbReference>
<protein>
    <recommendedName>
        <fullName evidence="5">NOT2/NOT3/NOT5 C-terminal domain-containing protein</fullName>
    </recommendedName>
</protein>
<reference evidence="6" key="1">
    <citation type="submission" date="2015-11" db="EMBL/GenBank/DDBJ databases">
        <title>De novo transcriptome assembly of four potential Pierce s Disease insect vectors from Arizona vineyards.</title>
        <authorList>
            <person name="Tassone E.E."/>
        </authorList>
    </citation>
    <scope>NUCLEOTIDE SEQUENCE</scope>
</reference>
<evidence type="ECO:0000256" key="1">
    <source>
        <dbReference type="ARBA" id="ARBA00007682"/>
    </source>
</evidence>
<feature type="compositionally biased region" description="Low complexity" evidence="4">
    <location>
        <begin position="172"/>
        <end position="183"/>
    </location>
</feature>
<feature type="compositionally biased region" description="Low complexity" evidence="4">
    <location>
        <begin position="196"/>
        <end position="222"/>
    </location>
</feature>
<dbReference type="Gene3D" id="2.30.30.1020">
    <property type="entry name" value="CCR4-NOT complex subunit 2/3/5, C-terminal domain"/>
    <property type="match status" value="1"/>
</dbReference>
<dbReference type="GO" id="GO:2000036">
    <property type="term" value="P:regulation of stem cell population maintenance"/>
    <property type="evidence" value="ECO:0007669"/>
    <property type="project" value="UniProtKB-ARBA"/>
</dbReference>
<comment type="similarity">
    <text evidence="1">Belongs to the CNOT2/3/5 family.</text>
</comment>
<feature type="region of interest" description="Disordered" evidence="4">
    <location>
        <begin position="1"/>
        <end position="62"/>
    </location>
</feature>
<evidence type="ECO:0000256" key="3">
    <source>
        <dbReference type="ARBA" id="ARBA00023163"/>
    </source>
</evidence>
<feature type="domain" description="NOT2/NOT3/NOT5 C-terminal" evidence="5">
    <location>
        <begin position="305"/>
        <end position="429"/>
    </location>
</feature>
<evidence type="ECO:0000259" key="5">
    <source>
        <dbReference type="Pfam" id="PF04153"/>
    </source>
</evidence>
<dbReference type="GO" id="GO:0030015">
    <property type="term" value="C:CCR4-NOT core complex"/>
    <property type="evidence" value="ECO:0007669"/>
    <property type="project" value="InterPro"/>
</dbReference>
<dbReference type="GO" id="GO:0006355">
    <property type="term" value="P:regulation of DNA-templated transcription"/>
    <property type="evidence" value="ECO:0007669"/>
    <property type="project" value="InterPro"/>
</dbReference>
<dbReference type="EMBL" id="GEBQ01016951">
    <property type="protein sequence ID" value="JAT23026.1"/>
    <property type="molecule type" value="Transcribed_RNA"/>
</dbReference>